<evidence type="ECO:0000256" key="10">
    <source>
        <dbReference type="RuleBase" id="RU000304"/>
    </source>
</evidence>
<dbReference type="OMA" id="RISCVYK"/>
<evidence type="ECO:0000256" key="6">
    <source>
        <dbReference type="ARBA" id="ARBA00022840"/>
    </source>
</evidence>
<dbReference type="InterPro" id="IPR000719">
    <property type="entry name" value="Prot_kinase_dom"/>
</dbReference>
<evidence type="ECO:0000256" key="5">
    <source>
        <dbReference type="ARBA" id="ARBA00022777"/>
    </source>
</evidence>
<keyword evidence="6 9" id="KW-0067">ATP-binding</keyword>
<evidence type="ECO:0000256" key="7">
    <source>
        <dbReference type="ARBA" id="ARBA00038035"/>
    </source>
</evidence>
<keyword evidence="5" id="KW-0418">Kinase</keyword>
<keyword evidence="1 10" id="KW-0723">Serine/threonine-protein kinase</keyword>
<dbReference type="Gene3D" id="3.30.200.20">
    <property type="entry name" value="Phosphorylase Kinase, domain 1"/>
    <property type="match status" value="1"/>
</dbReference>
<dbReference type="InterPro" id="IPR017441">
    <property type="entry name" value="Protein_kinase_ATP_BS"/>
</dbReference>
<dbReference type="InterPro" id="IPR011009">
    <property type="entry name" value="Kinase-like_dom_sf"/>
</dbReference>
<name>A0A914APR5_PATMI</name>
<dbReference type="PROSITE" id="PS00107">
    <property type="entry name" value="PROTEIN_KINASE_ATP"/>
    <property type="match status" value="1"/>
</dbReference>
<evidence type="ECO:0000256" key="9">
    <source>
        <dbReference type="PROSITE-ProRule" id="PRU10141"/>
    </source>
</evidence>
<organism evidence="12 13">
    <name type="scientific">Patiria miniata</name>
    <name type="common">Bat star</name>
    <name type="synonym">Asterina miniata</name>
    <dbReference type="NCBI Taxonomy" id="46514"/>
    <lineage>
        <taxon>Eukaryota</taxon>
        <taxon>Metazoa</taxon>
        <taxon>Echinodermata</taxon>
        <taxon>Eleutherozoa</taxon>
        <taxon>Asterozoa</taxon>
        <taxon>Asteroidea</taxon>
        <taxon>Valvatacea</taxon>
        <taxon>Valvatida</taxon>
        <taxon>Asterinidae</taxon>
        <taxon>Patiria</taxon>
    </lineage>
</organism>
<dbReference type="SMART" id="SM00220">
    <property type="entry name" value="S_TKc"/>
    <property type="match status" value="1"/>
</dbReference>
<accession>A0A914APR5</accession>
<dbReference type="EnsemblMetazoa" id="XM_038210097.1">
    <property type="protein sequence ID" value="XP_038066025.1"/>
    <property type="gene ID" value="LOC119736090"/>
</dbReference>
<dbReference type="FunFam" id="1.10.510.10:FF:000158">
    <property type="entry name" value="Dual specificity mitogen-activated protein kinase kinase 6"/>
    <property type="match status" value="1"/>
</dbReference>
<keyword evidence="4 9" id="KW-0547">Nucleotide-binding</keyword>
<keyword evidence="13" id="KW-1185">Reference proteome</keyword>
<evidence type="ECO:0000313" key="12">
    <source>
        <dbReference type="EnsemblMetazoa" id="XP_038066025.1"/>
    </source>
</evidence>
<dbReference type="PROSITE" id="PS00108">
    <property type="entry name" value="PROTEIN_KINASE_ST"/>
    <property type="match status" value="1"/>
</dbReference>
<dbReference type="GO" id="GO:0005524">
    <property type="term" value="F:ATP binding"/>
    <property type="evidence" value="ECO:0007669"/>
    <property type="project" value="UniProtKB-UniRule"/>
</dbReference>
<dbReference type="Gene3D" id="1.10.510.10">
    <property type="entry name" value="Transferase(Phosphotransferase) domain 1"/>
    <property type="match status" value="1"/>
</dbReference>
<feature type="domain" description="Protein kinase" evidence="11">
    <location>
        <begin position="63"/>
        <end position="326"/>
    </location>
</feature>
<dbReference type="FunFam" id="3.30.200.20:FF:000040">
    <property type="entry name" value="Dual specificity mitogen-activated protein kinase kinase"/>
    <property type="match status" value="1"/>
</dbReference>
<dbReference type="EC" id="2.7.12.2" evidence="8"/>
<dbReference type="GeneID" id="119736090"/>
<dbReference type="GO" id="GO:0004674">
    <property type="term" value="F:protein serine/threonine kinase activity"/>
    <property type="evidence" value="ECO:0007669"/>
    <property type="project" value="UniProtKB-KW"/>
</dbReference>
<dbReference type="Pfam" id="PF00069">
    <property type="entry name" value="Pkinase"/>
    <property type="match status" value="1"/>
</dbReference>
<evidence type="ECO:0000256" key="1">
    <source>
        <dbReference type="ARBA" id="ARBA00022527"/>
    </source>
</evidence>
<comment type="similarity">
    <text evidence="7">Belongs to the protein kinase superfamily. STE Ser/Thr protein kinase family. MAP kinase kinase subfamily.</text>
</comment>
<dbReference type="AlphaFoldDB" id="A0A914APR5"/>
<keyword evidence="2" id="KW-0597">Phosphoprotein</keyword>
<dbReference type="SUPFAM" id="SSF56112">
    <property type="entry name" value="Protein kinase-like (PK-like)"/>
    <property type="match status" value="1"/>
</dbReference>
<dbReference type="GO" id="GO:0004708">
    <property type="term" value="F:MAP kinase kinase activity"/>
    <property type="evidence" value="ECO:0007669"/>
    <property type="project" value="UniProtKB-EC"/>
</dbReference>
<protein>
    <recommendedName>
        <fullName evidence="8">mitogen-activated protein kinase kinase</fullName>
        <ecNumber evidence="8">2.7.12.2</ecNumber>
    </recommendedName>
</protein>
<evidence type="ECO:0000256" key="2">
    <source>
        <dbReference type="ARBA" id="ARBA00022553"/>
    </source>
</evidence>
<dbReference type="PANTHER" id="PTHR48013:SF11">
    <property type="entry name" value="LICORNE"/>
    <property type="match status" value="1"/>
</dbReference>
<dbReference type="RefSeq" id="XP_038066025.1">
    <property type="nucleotide sequence ID" value="XM_038210097.1"/>
</dbReference>
<reference evidence="12" key="1">
    <citation type="submission" date="2022-11" db="UniProtKB">
        <authorList>
            <consortium name="EnsemblMetazoa"/>
        </authorList>
    </citation>
    <scope>IDENTIFICATION</scope>
</reference>
<evidence type="ECO:0000256" key="4">
    <source>
        <dbReference type="ARBA" id="ARBA00022741"/>
    </source>
</evidence>
<proteinExistence type="inferred from homology"/>
<dbReference type="PANTHER" id="PTHR48013">
    <property type="entry name" value="DUAL SPECIFICITY MITOGEN-ACTIVATED PROTEIN KINASE KINASE 5-RELATED"/>
    <property type="match status" value="1"/>
</dbReference>
<feature type="binding site" evidence="9">
    <location>
        <position position="92"/>
    </location>
    <ligand>
        <name>ATP</name>
        <dbReference type="ChEBI" id="CHEBI:30616"/>
    </ligand>
</feature>
<evidence type="ECO:0000256" key="3">
    <source>
        <dbReference type="ARBA" id="ARBA00022679"/>
    </source>
</evidence>
<dbReference type="OrthoDB" id="10252354at2759"/>
<sequence length="351" mass="39014">MYKNRINMAGNPERKKLRPGLKLTPIRVDTTQTDNSRPPGNLDNQATLSISGKGNFVVRAEDLTDIAELGKGAYGVVSKVVHTPSSTTMAVKRIRAQVNKLEDKRILMDMDVSMRSSDCPWTVEFYGALFQEGDVLICMEVMDTCLGKFQTKIKSMDVLIPEDILSRIAFSIVSALHYLQTELKVMHRDVKPSNVLVNRNGRIKMCDFGISGRLVDSVAKTIEAGSKPYMAPERIDPDITGNAKGYDVKSDVWSLGITMYELATNEFPYEKWGTPFAQLKQVVKEPSPKLPGGKFSAELEDFVDQCLKKNCSERPTYTRLMRHTYISTHSGVNDGDVATFVTGVLDTAATN</sequence>
<dbReference type="PROSITE" id="PS50011">
    <property type="entry name" value="PROTEIN_KINASE_DOM"/>
    <property type="match status" value="1"/>
</dbReference>
<evidence type="ECO:0000313" key="13">
    <source>
        <dbReference type="Proteomes" id="UP000887568"/>
    </source>
</evidence>
<keyword evidence="3" id="KW-0808">Transferase</keyword>
<dbReference type="InterPro" id="IPR008271">
    <property type="entry name" value="Ser/Thr_kinase_AS"/>
</dbReference>
<dbReference type="Proteomes" id="UP000887568">
    <property type="component" value="Unplaced"/>
</dbReference>
<evidence type="ECO:0000259" key="11">
    <source>
        <dbReference type="PROSITE" id="PS50011"/>
    </source>
</evidence>
<evidence type="ECO:0000256" key="8">
    <source>
        <dbReference type="ARBA" id="ARBA00038999"/>
    </source>
</evidence>